<protein>
    <recommendedName>
        <fullName evidence="4">HTH luxR-type domain-containing protein</fullName>
    </recommendedName>
</protein>
<proteinExistence type="predicted"/>
<dbReference type="Gene3D" id="1.10.1270.10">
    <property type="entry name" value="TrpR-like"/>
    <property type="match status" value="1"/>
</dbReference>
<reference evidence="2 3" key="1">
    <citation type="submission" date="2017-09" db="EMBL/GenBank/DDBJ databases">
        <title>Depth-based differentiation of microbial function through sediment-hosted aquifers and enrichment of novel symbionts in the deep terrestrial subsurface.</title>
        <authorList>
            <person name="Probst A.J."/>
            <person name="Ladd B."/>
            <person name="Jarett J.K."/>
            <person name="Geller-Mcgrath D.E."/>
            <person name="Sieber C.M."/>
            <person name="Emerson J.B."/>
            <person name="Anantharaman K."/>
            <person name="Thomas B.C."/>
            <person name="Malmstrom R."/>
            <person name="Stieglmeier M."/>
            <person name="Klingl A."/>
            <person name="Woyke T."/>
            <person name="Ryan C.M."/>
            <person name="Banfield J.F."/>
        </authorList>
    </citation>
    <scope>NUCLEOTIDE SEQUENCE [LARGE SCALE GENOMIC DNA]</scope>
    <source>
        <strain evidence="2">CG23_combo_of_CG06-09_8_20_14_all_54_14</strain>
    </source>
</reference>
<accession>A0A2G9Z9F2</accession>
<evidence type="ECO:0000313" key="2">
    <source>
        <dbReference type="EMBL" id="PIP29796.1"/>
    </source>
</evidence>
<sequence>MRKEKTIRCGKSAETLPPISNFSSRREWENAAWRKVVESRKLMQLLLTPNERHDLVMRAAVLEALASGKLHRQISREFFVSLQTINAVKKAMNENGYRSYLDRSKTERKKRDMSTILSTPRRSGMPHRTKYGTVYLP</sequence>
<dbReference type="InterPro" id="IPR038116">
    <property type="entry name" value="TrpR-like_sf"/>
</dbReference>
<comment type="caution">
    <text evidence="2">The sequence shown here is derived from an EMBL/GenBank/DDBJ whole genome shotgun (WGS) entry which is preliminary data.</text>
</comment>
<dbReference type="GO" id="GO:0043565">
    <property type="term" value="F:sequence-specific DNA binding"/>
    <property type="evidence" value="ECO:0007669"/>
    <property type="project" value="InterPro"/>
</dbReference>
<feature type="region of interest" description="Disordered" evidence="1">
    <location>
        <begin position="102"/>
        <end position="128"/>
    </location>
</feature>
<evidence type="ECO:0008006" key="4">
    <source>
        <dbReference type="Google" id="ProtNLM"/>
    </source>
</evidence>
<gene>
    <name evidence="2" type="ORF">COX26_02300</name>
</gene>
<dbReference type="AlphaFoldDB" id="A0A2G9Z9F2"/>
<evidence type="ECO:0000313" key="3">
    <source>
        <dbReference type="Proteomes" id="UP000228812"/>
    </source>
</evidence>
<dbReference type="Proteomes" id="UP000228812">
    <property type="component" value="Unassembled WGS sequence"/>
</dbReference>
<name>A0A2G9Z9F2_9BACT</name>
<dbReference type="Pfam" id="PF01371">
    <property type="entry name" value="Trp_repressor"/>
    <property type="match status" value="1"/>
</dbReference>
<organism evidence="2 3">
    <name type="scientific">Candidatus Jorgensenbacteria bacterium CG23_combo_of_CG06-09_8_20_14_all_54_14</name>
    <dbReference type="NCBI Taxonomy" id="1974595"/>
    <lineage>
        <taxon>Bacteria</taxon>
        <taxon>Candidatus Joergenseniibacteriota</taxon>
    </lineage>
</organism>
<dbReference type="GO" id="GO:0003700">
    <property type="term" value="F:DNA-binding transcription factor activity"/>
    <property type="evidence" value="ECO:0007669"/>
    <property type="project" value="InterPro"/>
</dbReference>
<feature type="compositionally biased region" description="Basic and acidic residues" evidence="1">
    <location>
        <begin position="102"/>
        <end position="113"/>
    </location>
</feature>
<dbReference type="SUPFAM" id="SSF48295">
    <property type="entry name" value="TrpR-like"/>
    <property type="match status" value="1"/>
</dbReference>
<evidence type="ECO:0000256" key="1">
    <source>
        <dbReference type="SAM" id="MobiDB-lite"/>
    </source>
</evidence>
<dbReference type="InterPro" id="IPR010921">
    <property type="entry name" value="Trp_repressor/repl_initiator"/>
</dbReference>
<dbReference type="EMBL" id="PCRZ01000037">
    <property type="protein sequence ID" value="PIP29796.1"/>
    <property type="molecule type" value="Genomic_DNA"/>
</dbReference>
<dbReference type="InterPro" id="IPR000831">
    <property type="entry name" value="Trp_repress"/>
</dbReference>